<dbReference type="GO" id="GO:0003968">
    <property type="term" value="F:RNA-directed RNA polymerase activity"/>
    <property type="evidence" value="ECO:0007669"/>
    <property type="project" value="UniProtKB-KW"/>
</dbReference>
<keyword evidence="1" id="KW-0808">Transferase</keyword>
<keyword evidence="1" id="KW-0548">Nucleotidyltransferase</keyword>
<evidence type="ECO:0000313" key="1">
    <source>
        <dbReference type="EMBL" id="QIR30307.1"/>
    </source>
</evidence>
<dbReference type="EMBL" id="MN539845">
    <property type="protein sequence ID" value="QIR30307.1"/>
    <property type="molecule type" value="Genomic_RNA"/>
</dbReference>
<reference evidence="1" key="1">
    <citation type="journal article" date="2020" name="Virus Evol.">
        <title>Analysis of the virome associated to grapevine downy mildew lesions reveals new mycovirus lineages.</title>
        <authorList>
            <person name="Chiapello M."/>
            <person name="Rodriguez-Romero J."/>
            <person name="Ayllon M.A."/>
            <person name="Turina M."/>
        </authorList>
    </citation>
    <scope>NUCLEOTIDE SEQUENCE</scope>
    <source>
        <strain evidence="1">DMG-G_DN43449</strain>
    </source>
</reference>
<proteinExistence type="predicted"/>
<protein>
    <submittedName>
        <fullName evidence="1">RNA-dependent RNA polymerase</fullName>
    </submittedName>
</protein>
<name>A0A6G9RTF6_9VIRU</name>
<sequence>MVTNPSGGGEARTFGPGIAGQASLSTQVDKSGDFRSVSVTQGKGIPTQGSVLVSTIPESGMKTTGLVVNPTSGLCQRLAVLTIQGGRVCEFRNHPHRLEMMIGRYLSQKAKISLGGLKGHQWSQIEEMWQAIGQTVLINADYQPDLVDYELIGSIQKAKIWYLNTVLGQKDITSSISHMGKDMKKLSSWIQHRCMDNEENLRPTELTRFPGHKPGKYPQLFWMGGHLSHLKDLNGPMSDKKLAILCQLRTFGRALPCPTKFDVEKGLKETLEVLTTPRSVDPQILAVIPRAMAYLNHRLNFSSLTRSSHVSVTLSGSLNSRQEDGGMAADARKYLHMFLPDIRTFCMSTSSPFLDDRFFAVRNDGTDRPLHAQAFYDCYGNEILGPQKFTNHALVLHAYEVFFTKPEEFAGYRRIKRENPTKSNYFGPNTGKLLLWAASADLMNHGSFYPEPQGFVKTPCGALLPIWWNRQPVSYQPKTPLECRVVSLGEPGFKVRPLTAGHTGMILIQKTMRQMVQTLLEKDGRCRVGLAVTNKLWSFLKFWGKKDLPDGVFSQNSDYKSATDYIPLDMIEAIWSSFTSFLPVDHPFRVYVALLWAPRKLLVSGKQYPGIGDCELNHVCGSFMGEPMSYMTLMLMNVLVEYIGFVYYETKAPLWSPLPESYGFANMDHFVVVGDDKIAIRTSKEMAEISRKVSIGLGFVMSDKDGDSRRLILLCEDHVLITKDDTKNVLVYVDAIKGRLLTNVSRGHADNRASIFGKGRMLANQLAYMDEGPKLHVLTCYANLFVRKYGKKFLQAQVPWFLPPNCGGIGLDIGTIPKWGNKYINYVLSILDIEDRALRYKALWDLRALSVRHAHGAEPSKDARDMAAKCLQTLREDLNDPFDTPGVIFSTKRIYSEMEKQGYIMAPWESYYSFDSIENFAGSLGLRPITKVIDQFERIDTFQKMLEGPIKVKRKSLHSWVKRADRVFSKLNLRDEEMSPRYKSINDLEKLVERSDEGWINASLISDFLKYGPALKLDLFERRASLNLRQRMEQLSQRLKLAS</sequence>
<keyword evidence="1" id="KW-0696">RNA-directed RNA polymerase</keyword>
<organism evidence="1">
    <name type="scientific">Plasmopara viticola lesion associated narnavirus 28</name>
    <dbReference type="NCBI Taxonomy" id="2719512"/>
    <lineage>
        <taxon>Viruses</taxon>
        <taxon>Riboviria</taxon>
        <taxon>Orthornavirae</taxon>
        <taxon>Lenarviricota</taxon>
        <taxon>Amabiliviricetes</taxon>
        <taxon>Wolframvirales</taxon>
        <taxon>Narnaviridae</taxon>
        <taxon>Narnavirus</taxon>
    </lineage>
</organism>
<accession>A0A6G9RTF6</accession>